<reference evidence="8" key="1">
    <citation type="journal article" date="2012" name="Appl. Environ. Microbiol.">
        <title>Proteogenomic Elucidation of the Initial Steps in the Benzene Degradation Pathway of a Novel Halophile, Arhodomonas sp. Strain Rozel, Isolated from a Hypersaline Environment.</title>
        <authorList>
            <person name="Dalvi S."/>
            <person name="Azetsu S."/>
            <person name="Patrauchan M.A."/>
            <person name="Aktas D.F."/>
            <person name="Fathepure B.Z."/>
        </authorList>
    </citation>
    <scope>NUCLEOTIDE SEQUENCE</scope>
    <source>
        <strain evidence="8">Seminole</strain>
    </source>
</reference>
<dbReference type="Pfam" id="PF02830">
    <property type="entry name" value="V4R"/>
    <property type="match status" value="1"/>
</dbReference>
<evidence type="ECO:0000259" key="7">
    <source>
        <dbReference type="PROSITE" id="PS50045"/>
    </source>
</evidence>
<dbReference type="InterPro" id="IPR003593">
    <property type="entry name" value="AAA+_ATPase"/>
</dbReference>
<proteinExistence type="predicted"/>
<dbReference type="Gene3D" id="3.40.50.300">
    <property type="entry name" value="P-loop containing nucleotide triphosphate hydrolases"/>
    <property type="match status" value="1"/>
</dbReference>
<dbReference type="PROSITE" id="PS00688">
    <property type="entry name" value="SIGMA54_INTERACT_3"/>
    <property type="match status" value="1"/>
</dbReference>
<evidence type="ECO:0000256" key="2">
    <source>
        <dbReference type="ARBA" id="ARBA00022840"/>
    </source>
</evidence>
<dbReference type="InterPro" id="IPR027417">
    <property type="entry name" value="P-loop_NTPase"/>
</dbReference>
<organism evidence="8">
    <name type="scientific">Arhodomonas sp. Seminole</name>
    <dbReference type="NCBI Taxonomy" id="1204713"/>
    <lineage>
        <taxon>Bacteria</taxon>
        <taxon>Pseudomonadati</taxon>
        <taxon>Pseudomonadota</taxon>
        <taxon>Gammaproteobacteria</taxon>
        <taxon>Chromatiales</taxon>
        <taxon>Ectothiorhodospiraceae</taxon>
        <taxon>Arhodomonas</taxon>
    </lineage>
</organism>
<keyword evidence="1" id="KW-0547">Nucleotide-binding</keyword>
<dbReference type="InterPro" id="IPR009057">
    <property type="entry name" value="Homeodomain-like_sf"/>
</dbReference>
<dbReference type="Pfam" id="PF06505">
    <property type="entry name" value="XylR_N"/>
    <property type="match status" value="1"/>
</dbReference>
<dbReference type="SUPFAM" id="SSF111126">
    <property type="entry name" value="Ligand-binding domain in the NO signalling and Golgi transport"/>
    <property type="match status" value="1"/>
</dbReference>
<dbReference type="GO" id="GO:0006355">
    <property type="term" value="P:regulation of DNA-templated transcription"/>
    <property type="evidence" value="ECO:0007669"/>
    <property type="project" value="InterPro"/>
</dbReference>
<dbReference type="PRINTS" id="PR01590">
    <property type="entry name" value="HTHFIS"/>
</dbReference>
<dbReference type="PROSITE" id="PS50045">
    <property type="entry name" value="SIGMA54_INTERACT_4"/>
    <property type="match status" value="1"/>
</dbReference>
<dbReference type="InterPro" id="IPR004096">
    <property type="entry name" value="V4R"/>
</dbReference>
<dbReference type="Gene3D" id="1.10.8.60">
    <property type="match status" value="1"/>
</dbReference>
<dbReference type="CDD" id="cd00009">
    <property type="entry name" value="AAA"/>
    <property type="match status" value="1"/>
</dbReference>
<dbReference type="AlphaFoldDB" id="J7H9G3"/>
<keyword evidence="6" id="KW-0804">Transcription</keyword>
<evidence type="ECO:0000256" key="5">
    <source>
        <dbReference type="ARBA" id="ARBA00023159"/>
    </source>
</evidence>
<dbReference type="Pfam" id="PF00158">
    <property type="entry name" value="Sigma54_activat"/>
    <property type="match status" value="1"/>
</dbReference>
<dbReference type="FunFam" id="1.10.8.60:FF:000014">
    <property type="entry name" value="DNA-binding transcriptional regulator NtrC"/>
    <property type="match status" value="1"/>
</dbReference>
<keyword evidence="5" id="KW-0010">Activator</keyword>
<dbReference type="Gene3D" id="1.10.10.60">
    <property type="entry name" value="Homeodomain-like"/>
    <property type="match status" value="1"/>
</dbReference>
<evidence type="ECO:0000256" key="4">
    <source>
        <dbReference type="ARBA" id="ARBA00023125"/>
    </source>
</evidence>
<protein>
    <submittedName>
        <fullName evidence="8">Phenol degradative gene activator</fullName>
    </submittedName>
</protein>
<feature type="domain" description="Sigma-54 factor interaction" evidence="7">
    <location>
        <begin position="232"/>
        <end position="461"/>
    </location>
</feature>
<sequence>MTSGITFDRLPELAAQFNLCFRSGHIYLEGQRMVLLHTGALGALRRELVDTLGLDRTRGVLTRMGYASGKRDAEMARQLLPHASDEDLMNLGPQLHSLEGIAHVIPIRFDIDVAGGRYSGDFLWEDSFEAAVHLETFGPYHEGVCWMQMGYATGYTTAIMGKSVIFREFDCRGKGDAKCRIIGKPVEDWGDEITEELQYFEPENVAEQLVALQDQVEHLRYSIDEETTLGDMVGVSPAFRETGEIIRKAAESAVTVLLLGETGVGKEMFARGLHQLSPRADSAFVAVNCAAMPEELIESELFGVEKGAFTGAQQSRPGRFERADGGTLFLDEVGELSQGAQAKLLRVLQEGEFERVGDTRTRHVDVRLVTATNMDMEQAVREGRFRADLYYRLNIYPVIIPPLRDRREDIPLLVDRFLAKYNARHGKRIQGVSDRAITALQAYEWPGNIRELENMIERGVIIADNNRQIEVKDLFPRMNLSSRYTGDPQPAAGEPAGGEIAGPVASLDELADLVLDRQASLDELEPRLIRHAVRRASGNLSQAARSLGMTRPQLAYRMKKYDIPGEA</sequence>
<dbReference type="PROSITE" id="PS00676">
    <property type="entry name" value="SIGMA54_INTERACT_2"/>
    <property type="match status" value="1"/>
</dbReference>
<dbReference type="GO" id="GO:0043565">
    <property type="term" value="F:sequence-specific DNA binding"/>
    <property type="evidence" value="ECO:0007669"/>
    <property type="project" value="InterPro"/>
</dbReference>
<keyword evidence="2" id="KW-0067">ATP-binding</keyword>
<name>J7H9G3_9GAMM</name>
<dbReference type="PANTHER" id="PTHR32071">
    <property type="entry name" value="TRANSCRIPTIONAL REGULATORY PROTEIN"/>
    <property type="match status" value="1"/>
</dbReference>
<evidence type="ECO:0000256" key="3">
    <source>
        <dbReference type="ARBA" id="ARBA00023015"/>
    </source>
</evidence>
<dbReference type="InterPro" id="IPR025662">
    <property type="entry name" value="Sigma_54_int_dom_ATP-bd_1"/>
</dbReference>
<dbReference type="SUPFAM" id="SSF46689">
    <property type="entry name" value="Homeodomain-like"/>
    <property type="match status" value="1"/>
</dbReference>
<accession>J7H9G3</accession>
<dbReference type="EMBL" id="JX311711">
    <property type="protein sequence ID" value="AFP97332.1"/>
    <property type="molecule type" value="Genomic_DNA"/>
</dbReference>
<dbReference type="Pfam" id="PF02954">
    <property type="entry name" value="HTH_8"/>
    <property type="match status" value="1"/>
</dbReference>
<dbReference type="InterPro" id="IPR058031">
    <property type="entry name" value="AAA_lid_NorR"/>
</dbReference>
<keyword evidence="4" id="KW-0238">DNA-binding</keyword>
<dbReference type="SMART" id="SM00989">
    <property type="entry name" value="V4R"/>
    <property type="match status" value="1"/>
</dbReference>
<keyword evidence="3" id="KW-0805">Transcription regulation</keyword>
<dbReference type="InterPro" id="IPR002197">
    <property type="entry name" value="HTH_Fis"/>
</dbReference>
<dbReference type="InterPro" id="IPR002078">
    <property type="entry name" value="Sigma_54_int"/>
</dbReference>
<dbReference type="InterPro" id="IPR025944">
    <property type="entry name" value="Sigma_54_int_dom_CS"/>
</dbReference>
<dbReference type="SMART" id="SM00382">
    <property type="entry name" value="AAA"/>
    <property type="match status" value="1"/>
</dbReference>
<dbReference type="GO" id="GO:0005524">
    <property type="term" value="F:ATP binding"/>
    <property type="evidence" value="ECO:0007669"/>
    <property type="project" value="UniProtKB-KW"/>
</dbReference>
<dbReference type="InterPro" id="IPR025943">
    <property type="entry name" value="Sigma_54_int_dom_ATP-bd_2"/>
</dbReference>
<dbReference type="SUPFAM" id="SSF52540">
    <property type="entry name" value="P-loop containing nucleoside triphosphate hydrolases"/>
    <property type="match status" value="1"/>
</dbReference>
<dbReference type="InterPro" id="IPR024096">
    <property type="entry name" value="NO_sig/Golgi_transp_ligand-bd"/>
</dbReference>
<dbReference type="PROSITE" id="PS00675">
    <property type="entry name" value="SIGMA54_INTERACT_1"/>
    <property type="match status" value="1"/>
</dbReference>
<dbReference type="Pfam" id="PF25601">
    <property type="entry name" value="AAA_lid_14"/>
    <property type="match status" value="1"/>
</dbReference>
<evidence type="ECO:0000256" key="1">
    <source>
        <dbReference type="ARBA" id="ARBA00022741"/>
    </source>
</evidence>
<dbReference type="FunFam" id="3.40.50.300:FF:000006">
    <property type="entry name" value="DNA-binding transcriptional regulator NtrC"/>
    <property type="match status" value="1"/>
</dbReference>
<dbReference type="Gene3D" id="3.30.1380.20">
    <property type="entry name" value="Trafficking protein particle complex subunit 3"/>
    <property type="match status" value="1"/>
</dbReference>
<evidence type="ECO:0000256" key="6">
    <source>
        <dbReference type="ARBA" id="ARBA00023163"/>
    </source>
</evidence>
<dbReference type="InterPro" id="IPR010523">
    <property type="entry name" value="XylR_N"/>
</dbReference>
<evidence type="ECO:0000313" key="8">
    <source>
        <dbReference type="EMBL" id="AFP97332.1"/>
    </source>
</evidence>